<dbReference type="KEGG" id="hli:HLI_07580"/>
<dbReference type="AlphaFoldDB" id="A0A410MIM4"/>
<dbReference type="GO" id="GO:0016874">
    <property type="term" value="F:ligase activity"/>
    <property type="evidence" value="ECO:0007669"/>
    <property type="project" value="UniProtKB-KW"/>
</dbReference>
<name>A0A410MIM4_9BACI</name>
<evidence type="ECO:0000313" key="2">
    <source>
        <dbReference type="Proteomes" id="UP000287756"/>
    </source>
</evidence>
<dbReference type="OrthoDB" id="70764at2"/>
<sequence length="180" mass="20730">MQYFIGVLPPEGYKKEVTEFREKWINNSINDVVEPHITIKAQGGLTTDEGWVNKVKEICAETETFHVSFDGLMFFGDEVHYVNAAAEELHLLHESIVKAISPSKELIEKYFELDDFVPHMTLGKTTYGLTKPELKDMAEEAEKNLAPFPCFEVDFIRIYLEEETNKYRRYLDVTLGALSN</sequence>
<proteinExistence type="predicted"/>
<dbReference type="PANTHER" id="PTHR40037:SF1">
    <property type="entry name" value="PHOSPHOESTERASE SAOUHSC_00951-RELATED"/>
    <property type="match status" value="1"/>
</dbReference>
<protein>
    <submittedName>
        <fullName evidence="1">2'-5' RNA ligase</fullName>
    </submittedName>
</protein>
<organism evidence="1 2">
    <name type="scientific">Halobacillus litoralis</name>
    <dbReference type="NCBI Taxonomy" id="45668"/>
    <lineage>
        <taxon>Bacteria</taxon>
        <taxon>Bacillati</taxon>
        <taxon>Bacillota</taxon>
        <taxon>Bacilli</taxon>
        <taxon>Bacillales</taxon>
        <taxon>Bacillaceae</taxon>
        <taxon>Halobacillus</taxon>
    </lineage>
</organism>
<dbReference type="Gene3D" id="3.90.1140.10">
    <property type="entry name" value="Cyclic phosphodiesterase"/>
    <property type="match status" value="1"/>
</dbReference>
<dbReference type="Pfam" id="PF13563">
    <property type="entry name" value="2_5_RNA_ligase2"/>
    <property type="match status" value="1"/>
</dbReference>
<gene>
    <name evidence="1" type="ORF">HLI_07580</name>
</gene>
<dbReference type="Proteomes" id="UP000287756">
    <property type="component" value="Chromosome"/>
</dbReference>
<evidence type="ECO:0000313" key="1">
    <source>
        <dbReference type="EMBL" id="QAS54584.1"/>
    </source>
</evidence>
<dbReference type="EMBL" id="CP026118">
    <property type="protein sequence ID" value="QAS54584.1"/>
    <property type="molecule type" value="Genomic_DNA"/>
</dbReference>
<reference evidence="1 2" key="1">
    <citation type="submission" date="2018-01" db="EMBL/GenBank/DDBJ databases">
        <title>The whole genome sequencing and assembly of Halobacillus litoralis ERB031 strain.</title>
        <authorList>
            <person name="Lee S.-J."/>
            <person name="Park M.-K."/>
            <person name="Kim J.-Y."/>
            <person name="Lee Y.-J."/>
            <person name="Yi H."/>
            <person name="Bahn Y.-S."/>
            <person name="Kim J.F."/>
            <person name="Lee D.-W."/>
        </authorList>
    </citation>
    <scope>NUCLEOTIDE SEQUENCE [LARGE SCALE GENOMIC DNA]</scope>
    <source>
        <strain evidence="1 2">ERB 031</strain>
    </source>
</reference>
<dbReference type="InterPro" id="IPR050580">
    <property type="entry name" value="2H_phosphoesterase_YjcG-like"/>
</dbReference>
<dbReference type="PANTHER" id="PTHR40037">
    <property type="entry name" value="PHOSPHOESTERASE YJCG-RELATED"/>
    <property type="match status" value="1"/>
</dbReference>
<dbReference type="InterPro" id="IPR009097">
    <property type="entry name" value="Cyclic_Pdiesterase"/>
</dbReference>
<keyword evidence="1" id="KW-0436">Ligase</keyword>
<accession>A0A410MIM4</accession>
<dbReference type="SUPFAM" id="SSF55144">
    <property type="entry name" value="LigT-like"/>
    <property type="match status" value="1"/>
</dbReference>